<evidence type="ECO:0000313" key="1">
    <source>
        <dbReference type="EMBL" id="VDO04703.1"/>
    </source>
</evidence>
<accession>A0A0N4VSB5</accession>
<gene>
    <name evidence="1" type="ORF">HPLM_LOCUS183</name>
</gene>
<name>A0A0N4VSB5_HAEPC</name>
<dbReference type="AlphaFoldDB" id="A0A0N4VSB5"/>
<reference evidence="1 2" key="2">
    <citation type="submission" date="2018-11" db="EMBL/GenBank/DDBJ databases">
        <authorList>
            <consortium name="Pathogen Informatics"/>
        </authorList>
    </citation>
    <scope>NUCLEOTIDE SEQUENCE [LARGE SCALE GENOMIC DNA]</scope>
    <source>
        <strain evidence="1 2">MHpl1</strain>
    </source>
</reference>
<sequence>MLFLYSFYYEVKLSHRFLFESRTCSRETFLNDGAQLQNISPVLKQLYIIRMVHPHVLIYSVFITFTQSTQFTPKSACFSVMIDVGMNCVIIAQHLAVA</sequence>
<proteinExistence type="predicted"/>
<evidence type="ECO:0000313" key="3">
    <source>
        <dbReference type="WBParaSite" id="HPLM_0000018201-mRNA-1"/>
    </source>
</evidence>
<dbReference type="EMBL" id="UZAF01000101">
    <property type="protein sequence ID" value="VDO04703.1"/>
    <property type="molecule type" value="Genomic_DNA"/>
</dbReference>
<organism evidence="3">
    <name type="scientific">Haemonchus placei</name>
    <name type="common">Barber's pole worm</name>
    <dbReference type="NCBI Taxonomy" id="6290"/>
    <lineage>
        <taxon>Eukaryota</taxon>
        <taxon>Metazoa</taxon>
        <taxon>Ecdysozoa</taxon>
        <taxon>Nematoda</taxon>
        <taxon>Chromadorea</taxon>
        <taxon>Rhabditida</taxon>
        <taxon>Rhabditina</taxon>
        <taxon>Rhabditomorpha</taxon>
        <taxon>Strongyloidea</taxon>
        <taxon>Trichostrongylidae</taxon>
        <taxon>Haemonchus</taxon>
    </lineage>
</organism>
<dbReference type="Proteomes" id="UP000268014">
    <property type="component" value="Unassembled WGS sequence"/>
</dbReference>
<evidence type="ECO:0000313" key="2">
    <source>
        <dbReference type="Proteomes" id="UP000268014"/>
    </source>
</evidence>
<protein>
    <submittedName>
        <fullName evidence="3">7TM_GPCR_Srx domain-containing protein</fullName>
    </submittedName>
</protein>
<keyword evidence="2" id="KW-1185">Reference proteome</keyword>
<reference evidence="3" key="1">
    <citation type="submission" date="2017-02" db="UniProtKB">
        <authorList>
            <consortium name="WormBaseParasite"/>
        </authorList>
    </citation>
    <scope>IDENTIFICATION</scope>
</reference>
<dbReference type="WBParaSite" id="HPLM_0000018201-mRNA-1">
    <property type="protein sequence ID" value="HPLM_0000018201-mRNA-1"/>
    <property type="gene ID" value="HPLM_0000018201"/>
</dbReference>